<evidence type="ECO:0000259" key="4">
    <source>
        <dbReference type="Pfam" id="PF13614"/>
    </source>
</evidence>
<proteinExistence type="inferred from homology"/>
<feature type="compositionally biased region" description="Basic and acidic residues" evidence="3">
    <location>
        <begin position="59"/>
        <end position="71"/>
    </location>
</feature>
<protein>
    <submittedName>
        <fullName evidence="5">Chromosome partitioning protein</fullName>
    </submittedName>
</protein>
<evidence type="ECO:0000313" key="5">
    <source>
        <dbReference type="EMBL" id="SES00103.1"/>
    </source>
</evidence>
<evidence type="ECO:0000313" key="6">
    <source>
        <dbReference type="Proteomes" id="UP000198815"/>
    </source>
</evidence>
<evidence type="ECO:0000256" key="2">
    <source>
        <dbReference type="ARBA" id="ARBA00059092"/>
    </source>
</evidence>
<dbReference type="SUPFAM" id="SSF52540">
    <property type="entry name" value="P-loop containing nucleoside triphosphate hydrolases"/>
    <property type="match status" value="1"/>
</dbReference>
<evidence type="ECO:0000256" key="3">
    <source>
        <dbReference type="SAM" id="MobiDB-lite"/>
    </source>
</evidence>
<keyword evidence="6" id="KW-1185">Reference proteome</keyword>
<dbReference type="Gene3D" id="3.40.50.300">
    <property type="entry name" value="P-loop containing nucleotide triphosphate hydrolases"/>
    <property type="match status" value="1"/>
</dbReference>
<dbReference type="Pfam" id="PF13614">
    <property type="entry name" value="AAA_31"/>
    <property type="match status" value="1"/>
</dbReference>
<organism evidence="5 6">
    <name type="scientific">Propionibacterium cyclohexanicum</name>
    <dbReference type="NCBI Taxonomy" id="64702"/>
    <lineage>
        <taxon>Bacteria</taxon>
        <taxon>Bacillati</taxon>
        <taxon>Actinomycetota</taxon>
        <taxon>Actinomycetes</taxon>
        <taxon>Propionibacteriales</taxon>
        <taxon>Propionibacteriaceae</taxon>
        <taxon>Propionibacterium</taxon>
    </lineage>
</organism>
<dbReference type="CDD" id="cd02042">
    <property type="entry name" value="ParAB_family"/>
    <property type="match status" value="1"/>
</dbReference>
<feature type="compositionally biased region" description="Basic residues" evidence="3">
    <location>
        <begin position="1"/>
        <end position="11"/>
    </location>
</feature>
<feature type="region of interest" description="Disordered" evidence="3">
    <location>
        <begin position="1"/>
        <end position="71"/>
    </location>
</feature>
<dbReference type="InterPro" id="IPR025669">
    <property type="entry name" value="AAA_dom"/>
</dbReference>
<dbReference type="FunFam" id="3.40.50.300:FF:000285">
    <property type="entry name" value="Sporulation initiation inhibitor Soj"/>
    <property type="match status" value="1"/>
</dbReference>
<comment type="function">
    <text evidence="2">May play a role in septum formation.</text>
</comment>
<dbReference type="InterPro" id="IPR027417">
    <property type="entry name" value="P-loop_NTPase"/>
</dbReference>
<accession>A0A1H9TTP0</accession>
<feature type="compositionally biased region" description="Polar residues" evidence="3">
    <location>
        <begin position="37"/>
        <end position="47"/>
    </location>
</feature>
<comment type="similarity">
    <text evidence="1">Belongs to the ParA family.</text>
</comment>
<dbReference type="EMBL" id="FOGZ01000027">
    <property type="protein sequence ID" value="SES00103.1"/>
    <property type="molecule type" value="Genomic_DNA"/>
</dbReference>
<name>A0A1H9TTP0_9ACTN</name>
<feature type="domain" description="AAA" evidence="4">
    <location>
        <begin position="92"/>
        <end position="269"/>
    </location>
</feature>
<dbReference type="STRING" id="64702.SAMN05443377_12727"/>
<reference evidence="5 6" key="1">
    <citation type="submission" date="2016-10" db="EMBL/GenBank/DDBJ databases">
        <authorList>
            <person name="de Groot N.N."/>
        </authorList>
    </citation>
    <scope>NUCLEOTIDE SEQUENCE [LARGE SCALE GENOMIC DNA]</scope>
    <source>
        <strain evidence="5 6">DSM 16859</strain>
    </source>
</reference>
<dbReference type="Proteomes" id="UP000198815">
    <property type="component" value="Unassembled WGS sequence"/>
</dbReference>
<evidence type="ECO:0000256" key="1">
    <source>
        <dbReference type="ARBA" id="ARBA00006976"/>
    </source>
</evidence>
<dbReference type="PANTHER" id="PTHR13696:SF52">
    <property type="entry name" value="PARA FAMILY PROTEIN CT_582"/>
    <property type="match status" value="1"/>
</dbReference>
<dbReference type="PANTHER" id="PTHR13696">
    <property type="entry name" value="P-LOOP CONTAINING NUCLEOSIDE TRIPHOSPHATE HYDROLASE"/>
    <property type="match status" value="1"/>
</dbReference>
<sequence length="350" mass="37530">MKLRKAKHKKKAGEALEAELIPAGSDHSSPPALSADDMTSGQMSPDQELNPPLPPDAEPVPKRAVDPGRVERNVSRETQLPIIRLPKPTTTRTMVVANQKGGVGKTTSVVNLAVALAQGGLKILVIDVDPQGNASTALGIAHQEGVSGTYEVMLDGTPLDEVVRPSPDAEGVLVSPATIDLAAAELELVAVESRERRLLTAVDDFLKTHDVDYVFYDCPPSLGLLTVNALVAAKELLVPIQCEYYALEGVSQLMRTINLVSADLNPALRLTTVMLTMFDGRTKLAAQVSDEVRTHFHEQTLNTVIPRSVRVSEAPSYGESVITYDARSVGANAYRAAAEEIARRGTGEEQ</sequence>
<dbReference type="InterPro" id="IPR050678">
    <property type="entry name" value="DNA_Partitioning_ATPase"/>
</dbReference>
<dbReference type="AlphaFoldDB" id="A0A1H9TTP0"/>
<gene>
    <name evidence="5" type="ORF">SAMN05443377_12727</name>
</gene>